<dbReference type="RefSeq" id="WP_349952729.1">
    <property type="nucleotide sequence ID" value="NZ_JBEJNO010000109.1"/>
</dbReference>
<evidence type="ECO:0000313" key="4">
    <source>
        <dbReference type="Proteomes" id="UP000095606"/>
    </source>
</evidence>
<evidence type="ECO:0000313" key="3">
    <source>
        <dbReference type="EMBL" id="VYT23829.1"/>
    </source>
</evidence>
<organism evidence="2 4">
    <name type="scientific">Bacteroides faecis</name>
    <dbReference type="NCBI Taxonomy" id="674529"/>
    <lineage>
        <taxon>Bacteria</taxon>
        <taxon>Pseudomonadati</taxon>
        <taxon>Bacteroidota</taxon>
        <taxon>Bacteroidia</taxon>
        <taxon>Bacteroidales</taxon>
        <taxon>Bacteroidaceae</taxon>
        <taxon>Bacteroides</taxon>
    </lineage>
</organism>
<evidence type="ECO:0000313" key="2">
    <source>
        <dbReference type="EMBL" id="CUP52215.1"/>
    </source>
</evidence>
<dbReference type="AlphaFoldDB" id="A0A174P1X1"/>
<dbReference type="PANTHER" id="PTHR33258:SF1">
    <property type="entry name" value="TRANSPOSASE INSL FOR INSERTION SEQUENCE ELEMENT IS186A-RELATED"/>
    <property type="match status" value="1"/>
</dbReference>
<name>A0A174P1X1_9BACE</name>
<reference evidence="3" key="2">
    <citation type="submission" date="2019-11" db="EMBL/GenBank/DDBJ databases">
        <authorList>
            <person name="Feng L."/>
        </authorList>
    </citation>
    <scope>NUCLEOTIDE SEQUENCE</scope>
    <source>
        <strain evidence="3">BfaecisLFYP10</strain>
    </source>
</reference>
<gene>
    <name evidence="3" type="ORF">BFLFYP10_01930</name>
    <name evidence="2" type="ORF">ERS852461_02760</name>
</gene>
<feature type="domain" description="Transposase IS4-like" evidence="1">
    <location>
        <begin position="1"/>
        <end position="66"/>
    </location>
</feature>
<reference evidence="2 4" key="1">
    <citation type="submission" date="2015-09" db="EMBL/GenBank/DDBJ databases">
        <authorList>
            <consortium name="Pathogen Informatics"/>
        </authorList>
    </citation>
    <scope>NUCLEOTIDE SEQUENCE [LARGE SCALE GENOMIC DNA]</scope>
    <source>
        <strain evidence="2 4">2789STDY5834846</strain>
    </source>
</reference>
<dbReference type="EMBL" id="CACRSZ010000048">
    <property type="protein sequence ID" value="VYT23829.1"/>
    <property type="molecule type" value="Genomic_DNA"/>
</dbReference>
<accession>A0A6N2V0A4</accession>
<evidence type="ECO:0000259" key="1">
    <source>
        <dbReference type="Pfam" id="PF01609"/>
    </source>
</evidence>
<dbReference type="Pfam" id="PF01609">
    <property type="entry name" value="DDE_Tnp_1"/>
    <property type="match status" value="1"/>
</dbReference>
<dbReference type="SUPFAM" id="SSF53098">
    <property type="entry name" value="Ribonuclease H-like"/>
    <property type="match status" value="1"/>
</dbReference>
<dbReference type="Proteomes" id="UP000095606">
    <property type="component" value="Unassembled WGS sequence"/>
</dbReference>
<dbReference type="GO" id="GO:0006313">
    <property type="term" value="P:DNA transposition"/>
    <property type="evidence" value="ECO:0007669"/>
    <property type="project" value="InterPro"/>
</dbReference>
<dbReference type="InterPro" id="IPR012337">
    <property type="entry name" value="RNaseH-like_sf"/>
</dbReference>
<dbReference type="InterPro" id="IPR002559">
    <property type="entry name" value="Transposase_11"/>
</dbReference>
<dbReference type="GO" id="GO:0004803">
    <property type="term" value="F:transposase activity"/>
    <property type="evidence" value="ECO:0007669"/>
    <property type="project" value="InterPro"/>
</dbReference>
<sequence>MHTLYNVETQIPVFFRITEASVHDSKAMIEIPYEPGSYYIFDRGYNNFKMLYKIHQIEAYFIVRAKIHQMET</sequence>
<dbReference type="EMBL" id="CZAE01000013">
    <property type="protein sequence ID" value="CUP52215.1"/>
    <property type="molecule type" value="Genomic_DNA"/>
</dbReference>
<protein>
    <submittedName>
        <fullName evidence="2">Transposase</fullName>
    </submittedName>
</protein>
<dbReference type="PANTHER" id="PTHR33258">
    <property type="entry name" value="TRANSPOSASE INSL FOR INSERTION SEQUENCE ELEMENT IS186A-RELATED"/>
    <property type="match status" value="1"/>
</dbReference>
<accession>A0A174P1X1</accession>
<proteinExistence type="predicted"/>
<dbReference type="GO" id="GO:0003677">
    <property type="term" value="F:DNA binding"/>
    <property type="evidence" value="ECO:0007669"/>
    <property type="project" value="InterPro"/>
</dbReference>